<dbReference type="RefSeq" id="WP_155324463.1">
    <property type="nucleotide sequence ID" value="NZ_AP021876.1"/>
</dbReference>
<protein>
    <submittedName>
        <fullName evidence="2">Transferase</fullName>
    </submittedName>
</protein>
<dbReference type="SMART" id="SM00450">
    <property type="entry name" value="RHOD"/>
    <property type="match status" value="2"/>
</dbReference>
<accession>A0A5K7ZWU9</accession>
<dbReference type="InterPro" id="IPR050229">
    <property type="entry name" value="GlpE_sulfurtransferase"/>
</dbReference>
<feature type="domain" description="Rhodanese" evidence="1">
    <location>
        <begin position="153"/>
        <end position="241"/>
    </location>
</feature>
<dbReference type="Proteomes" id="UP000425960">
    <property type="component" value="Chromosome"/>
</dbReference>
<dbReference type="InterPro" id="IPR036873">
    <property type="entry name" value="Rhodanese-like_dom_sf"/>
</dbReference>
<dbReference type="Gene3D" id="3.40.250.10">
    <property type="entry name" value="Rhodanese-like domain"/>
    <property type="match status" value="2"/>
</dbReference>
<dbReference type="PANTHER" id="PTHR43031">
    <property type="entry name" value="FAD-DEPENDENT OXIDOREDUCTASE"/>
    <property type="match status" value="1"/>
</dbReference>
<dbReference type="Pfam" id="PF00581">
    <property type="entry name" value="Rhodanese"/>
    <property type="match status" value="2"/>
</dbReference>
<dbReference type="GO" id="GO:0016740">
    <property type="term" value="F:transferase activity"/>
    <property type="evidence" value="ECO:0007669"/>
    <property type="project" value="UniProtKB-KW"/>
</dbReference>
<dbReference type="AlphaFoldDB" id="A0A5K7ZWU9"/>
<reference evidence="2 3" key="1">
    <citation type="submission" date="2019-11" db="EMBL/GenBank/DDBJ databases">
        <title>Comparative genomics of hydrocarbon-degrading Desulfosarcina strains.</title>
        <authorList>
            <person name="Watanabe M."/>
            <person name="Kojima H."/>
            <person name="Fukui M."/>
        </authorList>
    </citation>
    <scope>NUCLEOTIDE SEQUENCE [LARGE SCALE GENOMIC DNA]</scope>
    <source>
        <strain evidence="2 3">28bB2T</strain>
    </source>
</reference>
<dbReference type="PROSITE" id="PS50206">
    <property type="entry name" value="RHODANESE_3"/>
    <property type="match status" value="2"/>
</dbReference>
<feature type="domain" description="Rhodanese" evidence="1">
    <location>
        <begin position="51"/>
        <end position="133"/>
    </location>
</feature>
<gene>
    <name evidence="2" type="ORF">DSCO28_51570</name>
</gene>
<dbReference type="EMBL" id="AP021876">
    <property type="protein sequence ID" value="BBO84591.1"/>
    <property type="molecule type" value="Genomic_DNA"/>
</dbReference>
<dbReference type="KEGG" id="dov:DSCO28_51570"/>
<name>A0A5K7ZWU9_9BACT</name>
<evidence type="ECO:0000259" key="1">
    <source>
        <dbReference type="PROSITE" id="PS50206"/>
    </source>
</evidence>
<evidence type="ECO:0000313" key="2">
    <source>
        <dbReference type="EMBL" id="BBO84591.1"/>
    </source>
</evidence>
<keyword evidence="2" id="KW-0808">Transferase</keyword>
<dbReference type="PANTHER" id="PTHR43031:SF16">
    <property type="entry name" value="OXIDOREDUCTASE"/>
    <property type="match status" value="1"/>
</dbReference>
<proteinExistence type="predicted"/>
<dbReference type="CDD" id="cd00158">
    <property type="entry name" value="RHOD"/>
    <property type="match status" value="2"/>
</dbReference>
<organism evidence="2 3">
    <name type="scientific">Desulfosarcina ovata subsp. sediminis</name>
    <dbReference type="NCBI Taxonomy" id="885957"/>
    <lineage>
        <taxon>Bacteria</taxon>
        <taxon>Pseudomonadati</taxon>
        <taxon>Thermodesulfobacteriota</taxon>
        <taxon>Desulfobacteria</taxon>
        <taxon>Desulfobacterales</taxon>
        <taxon>Desulfosarcinaceae</taxon>
        <taxon>Desulfosarcina</taxon>
    </lineage>
</organism>
<dbReference type="SUPFAM" id="SSF52821">
    <property type="entry name" value="Rhodanese/Cell cycle control phosphatase"/>
    <property type="match status" value="2"/>
</dbReference>
<sequence length="241" mass="26405">MSRQMSFSIITLTMIGFMFFGTVRAADFQNLTAQELKTKMDSGGSVMVVNPLSDIEFNEGHIPGSVNIPFHLMPTTDQLPEDKSTPIVTYCLGPKCIFYKKAAMLLADRGYPHVITFKGGVPAWVKAGFPLEQKGALAKTEIPTVNADALNGMLARVQIVDIRSPSLYAMGWIPSSKKIPLGLLSAEYADIPKDKPIVVVDHAGKQVLVAGRFLKSKGYDDVQRLQGGLMVWSRKGFALER</sequence>
<evidence type="ECO:0000313" key="3">
    <source>
        <dbReference type="Proteomes" id="UP000425960"/>
    </source>
</evidence>
<dbReference type="InterPro" id="IPR001763">
    <property type="entry name" value="Rhodanese-like_dom"/>
</dbReference>